<dbReference type="CDD" id="cd12148">
    <property type="entry name" value="fungal_TF_MHR"/>
    <property type="match status" value="1"/>
</dbReference>
<dbReference type="SMART" id="SM00906">
    <property type="entry name" value="Fungal_trans"/>
    <property type="match status" value="1"/>
</dbReference>
<evidence type="ECO:0000256" key="4">
    <source>
        <dbReference type="ARBA" id="ARBA00023163"/>
    </source>
</evidence>
<accession>A0A8H4LCS6</accession>
<dbReference type="GO" id="GO:0008270">
    <property type="term" value="F:zinc ion binding"/>
    <property type="evidence" value="ECO:0007669"/>
    <property type="project" value="InterPro"/>
</dbReference>
<feature type="compositionally biased region" description="Basic and acidic residues" evidence="6">
    <location>
        <begin position="199"/>
        <end position="208"/>
    </location>
</feature>
<reference evidence="8 9" key="1">
    <citation type="submission" date="2020-01" db="EMBL/GenBank/DDBJ databases">
        <title>Identification and distribution of gene clusters putatively required for synthesis of sphingolipid metabolism inhibitors in phylogenetically diverse species of the filamentous fungus Fusarium.</title>
        <authorList>
            <person name="Kim H.-S."/>
            <person name="Busman M."/>
            <person name="Brown D.W."/>
            <person name="Divon H."/>
            <person name="Uhlig S."/>
            <person name="Proctor R.H."/>
        </authorList>
    </citation>
    <scope>NUCLEOTIDE SEQUENCE [LARGE SCALE GENOMIC DNA]</scope>
    <source>
        <strain evidence="8 9">NRRL 20459</strain>
    </source>
</reference>
<evidence type="ECO:0000259" key="7">
    <source>
        <dbReference type="SMART" id="SM00906"/>
    </source>
</evidence>
<evidence type="ECO:0000256" key="2">
    <source>
        <dbReference type="ARBA" id="ARBA00023015"/>
    </source>
</evidence>
<evidence type="ECO:0000256" key="5">
    <source>
        <dbReference type="ARBA" id="ARBA00023242"/>
    </source>
</evidence>
<dbReference type="GO" id="GO:0005634">
    <property type="term" value="C:nucleus"/>
    <property type="evidence" value="ECO:0007669"/>
    <property type="project" value="UniProtKB-SubCell"/>
</dbReference>
<evidence type="ECO:0000313" key="8">
    <source>
        <dbReference type="EMBL" id="KAF4467260.1"/>
    </source>
</evidence>
<dbReference type="PANTHER" id="PTHR46910">
    <property type="entry name" value="TRANSCRIPTION FACTOR PDR1"/>
    <property type="match status" value="1"/>
</dbReference>
<dbReference type="EMBL" id="JAADYS010000769">
    <property type="protein sequence ID" value="KAF4467260.1"/>
    <property type="molecule type" value="Genomic_DNA"/>
</dbReference>
<dbReference type="InterPro" id="IPR007219">
    <property type="entry name" value="XnlR_reg_dom"/>
</dbReference>
<keyword evidence="5" id="KW-0539">Nucleus</keyword>
<protein>
    <submittedName>
        <fullName evidence="8">Fungal specific transcription factor</fullName>
    </submittedName>
</protein>
<dbReference type="OrthoDB" id="2123952at2759"/>
<gene>
    <name evidence="8" type="ORF">FALBO_5872</name>
</gene>
<sequence length="489" mass="55394">MISDARARRLCAEDPCSIPETPTATNRAAWRSGSAGLTNTVVGVRSSEDAEYSLFLTPIHDMDDSLPQIWKRKARVASLEEQLERLNRESHGNDWQHAAASGDSVSIHRSDMKLDVDSFMTLPALDEIMPRVELFFQQINPFVPLFDEKSFFRILMDWYTAPAHDRNQTGSQRAVFAAINVVLALAHRMPQTAPQETTFTKDDPERGAAESAASHRSAVQLCCRLFLNDREENAKHTVELKFQRERVFWITYVLDRDISMRYHTSPLLPEGDIDVDLPDDQPISEAFICSPMSHDVVQFSYFKARIQLAIIQGELYKRIYSNSATPQKLTSEQRRARMFELGTQLETWRRSIPEPLQAEGLVTSSYSDGTGPFNGTNKCLIVVLANMFYCDDLNQLEKDQKLTEQGLVTFAKLREASNWQPFHQLHSVVLGLNERATQDVTMKMMQTPVIAAIELKTTGGVAGEGINTSNPQEFSLEEWNFSDDIIHMI</sequence>
<proteinExistence type="predicted"/>
<keyword evidence="9" id="KW-1185">Reference proteome</keyword>
<dbReference type="GO" id="GO:0003700">
    <property type="term" value="F:DNA-binding transcription factor activity"/>
    <property type="evidence" value="ECO:0007669"/>
    <property type="project" value="InterPro"/>
</dbReference>
<comment type="subcellular location">
    <subcellularLocation>
        <location evidence="1">Nucleus</location>
    </subcellularLocation>
</comment>
<keyword evidence="3" id="KW-0238">DNA-binding</keyword>
<comment type="caution">
    <text evidence="8">The sequence shown here is derived from an EMBL/GenBank/DDBJ whole genome shotgun (WGS) entry which is preliminary data.</text>
</comment>
<dbReference type="PANTHER" id="PTHR46910:SF37">
    <property type="entry name" value="ZN(II)2CYS6 TRANSCRIPTION FACTOR (EUROFUNG)"/>
    <property type="match status" value="1"/>
</dbReference>
<evidence type="ECO:0000256" key="3">
    <source>
        <dbReference type="ARBA" id="ARBA00023125"/>
    </source>
</evidence>
<evidence type="ECO:0000313" key="9">
    <source>
        <dbReference type="Proteomes" id="UP000554235"/>
    </source>
</evidence>
<dbReference type="GO" id="GO:0006351">
    <property type="term" value="P:DNA-templated transcription"/>
    <property type="evidence" value="ECO:0007669"/>
    <property type="project" value="InterPro"/>
</dbReference>
<feature type="domain" description="Xylanolytic transcriptional activator regulatory" evidence="7">
    <location>
        <begin position="211"/>
        <end position="284"/>
    </location>
</feature>
<evidence type="ECO:0000256" key="6">
    <source>
        <dbReference type="SAM" id="MobiDB-lite"/>
    </source>
</evidence>
<keyword evidence="2" id="KW-0805">Transcription regulation</keyword>
<organism evidence="8 9">
    <name type="scientific">Fusarium albosuccineum</name>
    <dbReference type="NCBI Taxonomy" id="1237068"/>
    <lineage>
        <taxon>Eukaryota</taxon>
        <taxon>Fungi</taxon>
        <taxon>Dikarya</taxon>
        <taxon>Ascomycota</taxon>
        <taxon>Pezizomycotina</taxon>
        <taxon>Sordariomycetes</taxon>
        <taxon>Hypocreomycetidae</taxon>
        <taxon>Hypocreales</taxon>
        <taxon>Nectriaceae</taxon>
        <taxon>Fusarium</taxon>
        <taxon>Fusarium decemcellulare species complex</taxon>
    </lineage>
</organism>
<dbReference type="AlphaFoldDB" id="A0A8H4LCS6"/>
<dbReference type="GO" id="GO:0003677">
    <property type="term" value="F:DNA binding"/>
    <property type="evidence" value="ECO:0007669"/>
    <property type="project" value="UniProtKB-KW"/>
</dbReference>
<dbReference type="Pfam" id="PF04082">
    <property type="entry name" value="Fungal_trans"/>
    <property type="match status" value="1"/>
</dbReference>
<name>A0A8H4LCS6_9HYPO</name>
<dbReference type="InterPro" id="IPR050987">
    <property type="entry name" value="AtrR-like"/>
</dbReference>
<keyword evidence="4" id="KW-0804">Transcription</keyword>
<evidence type="ECO:0000256" key="1">
    <source>
        <dbReference type="ARBA" id="ARBA00004123"/>
    </source>
</evidence>
<feature type="region of interest" description="Disordered" evidence="6">
    <location>
        <begin position="193"/>
        <end position="213"/>
    </location>
</feature>
<dbReference type="Proteomes" id="UP000554235">
    <property type="component" value="Unassembled WGS sequence"/>
</dbReference>